<dbReference type="InterPro" id="IPR010482">
    <property type="entry name" value="TECPR1-like_DysF"/>
</dbReference>
<evidence type="ECO:0000259" key="9">
    <source>
        <dbReference type="SMART" id="SM00694"/>
    </source>
</evidence>
<name>A0A9P7BA22_MAUEX</name>
<dbReference type="OrthoDB" id="5586090at2759"/>
<evidence type="ECO:0000256" key="2">
    <source>
        <dbReference type="ARBA" id="ARBA00022692"/>
    </source>
</evidence>
<dbReference type="Pfam" id="PF06398">
    <property type="entry name" value="Pex24p"/>
    <property type="match status" value="1"/>
</dbReference>
<dbReference type="InterPro" id="IPR006614">
    <property type="entry name" value="Peroxin/Ferlin"/>
</dbReference>
<keyword evidence="11" id="KW-1185">Reference proteome</keyword>
<comment type="caution">
    <text evidence="10">The sequence shown here is derived from an EMBL/GenBank/DDBJ whole genome shotgun (WGS) entry which is preliminary data.</text>
</comment>
<evidence type="ECO:0000259" key="8">
    <source>
        <dbReference type="SMART" id="SM00693"/>
    </source>
</evidence>
<feature type="compositionally biased region" description="Low complexity" evidence="6">
    <location>
        <begin position="466"/>
        <end position="481"/>
    </location>
</feature>
<evidence type="ECO:0000256" key="1">
    <source>
        <dbReference type="ARBA" id="ARBA00004585"/>
    </source>
</evidence>
<evidence type="ECO:0000256" key="7">
    <source>
        <dbReference type="SAM" id="Phobius"/>
    </source>
</evidence>
<feature type="region of interest" description="Disordered" evidence="6">
    <location>
        <begin position="455"/>
        <end position="537"/>
    </location>
</feature>
<dbReference type="InterPro" id="IPR052646">
    <property type="entry name" value="Peroxisomal_PEX28-32"/>
</dbReference>
<feature type="domain" description="Peroxin/Ferlin" evidence="8">
    <location>
        <begin position="289"/>
        <end position="355"/>
    </location>
</feature>
<evidence type="ECO:0000256" key="4">
    <source>
        <dbReference type="ARBA" id="ARBA00023136"/>
    </source>
</evidence>
<keyword evidence="3 7" id="KW-1133">Transmembrane helix</keyword>
<evidence type="ECO:0000313" key="11">
    <source>
        <dbReference type="Proteomes" id="UP000750334"/>
    </source>
</evidence>
<evidence type="ECO:0000256" key="5">
    <source>
        <dbReference type="ARBA" id="ARBA00023140"/>
    </source>
</evidence>
<evidence type="ECO:0000256" key="3">
    <source>
        <dbReference type="ARBA" id="ARBA00022989"/>
    </source>
</evidence>
<organism evidence="10 11">
    <name type="scientific">Maudiozyma exigua</name>
    <name type="common">Yeast</name>
    <name type="synonym">Kazachstania exigua</name>
    <dbReference type="NCBI Taxonomy" id="34358"/>
    <lineage>
        <taxon>Eukaryota</taxon>
        <taxon>Fungi</taxon>
        <taxon>Dikarya</taxon>
        <taxon>Ascomycota</taxon>
        <taxon>Saccharomycotina</taxon>
        <taxon>Saccharomycetes</taxon>
        <taxon>Saccharomycetales</taxon>
        <taxon>Saccharomycetaceae</taxon>
        <taxon>Maudiozyma</taxon>
    </lineage>
</organism>
<dbReference type="PANTHER" id="PTHR31679:SF2">
    <property type="entry name" value="PEROXISOMAL MEMBRANE PROTEIN PEX30-RELATED"/>
    <property type="match status" value="1"/>
</dbReference>
<accession>A0A9P7BA22</accession>
<comment type="subcellular location">
    <subcellularLocation>
        <location evidence="1">Peroxisome membrane</location>
        <topology evidence="1">Multi-pass membrane protein</topology>
    </subcellularLocation>
</comment>
<evidence type="ECO:0000256" key="6">
    <source>
        <dbReference type="SAM" id="MobiDB-lite"/>
    </source>
</evidence>
<dbReference type="AlphaFoldDB" id="A0A9P7BA22"/>
<dbReference type="GO" id="GO:0005778">
    <property type="term" value="C:peroxisomal membrane"/>
    <property type="evidence" value="ECO:0007669"/>
    <property type="project" value="UniProtKB-SubCell"/>
</dbReference>
<feature type="compositionally biased region" description="Basic and acidic residues" evidence="6">
    <location>
        <begin position="488"/>
        <end position="500"/>
    </location>
</feature>
<reference evidence="10 11" key="1">
    <citation type="submission" date="2020-11" db="EMBL/GenBank/DDBJ databases">
        <title>Kefir isolates.</title>
        <authorList>
            <person name="Marcisauskas S."/>
            <person name="Kim Y."/>
            <person name="Blasche S."/>
        </authorList>
    </citation>
    <scope>NUCLEOTIDE SEQUENCE [LARGE SCALE GENOMIC DNA]</scope>
    <source>
        <strain evidence="10 11">OG2</strain>
    </source>
</reference>
<feature type="transmembrane region" description="Helical" evidence="7">
    <location>
        <begin position="125"/>
        <end position="141"/>
    </location>
</feature>
<gene>
    <name evidence="10" type="primary">PEX30_2</name>
    <name evidence="10" type="ORF">C6P45_000243</name>
</gene>
<feature type="domain" description="Peroxin/Ferlin" evidence="9">
    <location>
        <begin position="380"/>
        <end position="413"/>
    </location>
</feature>
<feature type="transmembrane region" description="Helical" evidence="7">
    <location>
        <begin position="187"/>
        <end position="205"/>
    </location>
</feature>
<dbReference type="Proteomes" id="UP000750334">
    <property type="component" value="Unassembled WGS sequence"/>
</dbReference>
<keyword evidence="2 7" id="KW-0812">Transmembrane</keyword>
<dbReference type="SMART" id="SM00693">
    <property type="entry name" value="DysFN"/>
    <property type="match status" value="1"/>
</dbReference>
<dbReference type="SMART" id="SM00694">
    <property type="entry name" value="DysFC"/>
    <property type="match status" value="1"/>
</dbReference>
<protein>
    <submittedName>
        <fullName evidence="10">Peroxisome- protein</fullName>
    </submittedName>
</protein>
<dbReference type="PANTHER" id="PTHR31679">
    <property type="entry name" value="PEROXISOMAL MEMBRANE PROTEIN PEX30-RELATED"/>
    <property type="match status" value="1"/>
</dbReference>
<keyword evidence="5" id="KW-0576">Peroxisome</keyword>
<dbReference type="GO" id="GO:0007031">
    <property type="term" value="P:peroxisome organization"/>
    <property type="evidence" value="ECO:0007669"/>
    <property type="project" value="UniProtKB-ARBA"/>
</dbReference>
<evidence type="ECO:0000313" key="10">
    <source>
        <dbReference type="EMBL" id="KAG0666427.1"/>
    </source>
</evidence>
<proteinExistence type="predicted"/>
<sequence>MSTQKDNSKVKVTRAEFVNKRQGRIGGKTEEEFLEGLRSKNTNKDNETKNGIDVTNSNEYLGSSPLLTSTPSTISKVLINLYPCLIIWDNLLGVLTWTCDDIWPSVLLVLSYFGIVNYLDTIVKYFGHIVIVSIFIGYAKLDKYISNIVTSKPTLENIVEIMSRISLKSDILFSPFSNLNIRNIQRILLTALLLSPIHILVSWLVLPPRKLLLIGGLFVLTYHSSWSKVTRRLLWKFRFVRLLIFYITGIDLGGINKTDKSIFAAVQKQVSKLSSTEIMGKNGKNDNKPIRFTYVLYENQRRWIGMGWNTKMLSYERTAWTDEFLNEAPEPEKFELPNEHSEMVWRWIDKTWRLDLTNDGAITLSDTQAKTTATPGSEDGYLYYDNQWKKPSIEETFSKYTRRRRWVRTAELIKVPGNVHHPSTGKASADDSIVEDILDDEMIKNTANNMVSATAEHDETTNTNETGATSATLAANTTATTPIIDTSPIKKIDGKTDSRSYDSGSSTNVRKRISGASSIPKQTITTPPNNGITYIDD</sequence>
<keyword evidence="4 7" id="KW-0472">Membrane</keyword>
<dbReference type="EMBL" id="PUHR01000104">
    <property type="protein sequence ID" value="KAG0666427.1"/>
    <property type="molecule type" value="Genomic_DNA"/>
</dbReference>
<feature type="compositionally biased region" description="Polar residues" evidence="6">
    <location>
        <begin position="515"/>
        <end position="537"/>
    </location>
</feature>